<name>A0A9P0QSB6_9ASCO</name>
<proteinExistence type="inferred from homology"/>
<dbReference type="PANTHER" id="PTHR24287:SF1">
    <property type="entry name" value="P450, PUTATIVE (EUROFUNG)-RELATED"/>
    <property type="match status" value="1"/>
</dbReference>
<protein>
    <submittedName>
        <fullName evidence="10">Cytochrome P450 52A12</fullName>
    </submittedName>
</protein>
<evidence type="ECO:0000256" key="1">
    <source>
        <dbReference type="ARBA" id="ARBA00001971"/>
    </source>
</evidence>
<dbReference type="SUPFAM" id="SSF48264">
    <property type="entry name" value="Cytochrome P450"/>
    <property type="match status" value="1"/>
</dbReference>
<dbReference type="PRINTS" id="PR00464">
    <property type="entry name" value="EP450II"/>
</dbReference>
<evidence type="ECO:0000313" key="10">
    <source>
        <dbReference type="EMBL" id="CAH2353700.1"/>
    </source>
</evidence>
<dbReference type="Proteomes" id="UP000837801">
    <property type="component" value="Unassembled WGS sequence"/>
</dbReference>
<reference evidence="10" key="1">
    <citation type="submission" date="2022-03" db="EMBL/GenBank/DDBJ databases">
        <authorList>
            <person name="Legras J.-L."/>
            <person name="Devillers H."/>
            <person name="Grondin C."/>
        </authorList>
    </citation>
    <scope>NUCLEOTIDE SEQUENCE</scope>
    <source>
        <strain evidence="10">CLIB 1423</strain>
    </source>
</reference>
<sequence>MELFVSEYPVLNWLAFIISLYLVNRTLNSLYTKYLERKHGCKPINAKVRNLLFGIPFYLKSFKMKKQGVMIDFSNNRFKELNAHTVDFAFAGQKFIQTIEPDNIKAMLATQFNDFGFGTRHGAFAPLLGDGIFTLEGDGWKHSRAMLRPQFAREQVSQVKALELHLQSFAKHVTLTRGNKFDIQSLFFKLTLDSSTEFLFGSTVGTLKEENISMTEVSEFGNKNKFEKAFDTSQITVSNRGMSQNLYWIINNKEFRENCDLVHQFADFYVQKALDANPQDLEKISEDKGYVFLYELVKETRNPQVLRDQLLNILLAGRDTTAGLLSFTFFELARRPDVWAKLKEEVYESFGSGDDINFEAMNFETLKKCQYLKSVLNEALRMYPSVPFNFRCATKNTTLPVGGGPDEKSPILVKKGENVVYFPYSMQRDPRYYGKDADYFRPERWLTGETKKLGWAYLPFNGGPRICLGQQFALTQASYVVARLCQTFPNIESFDDEYPPRKNTYLTMSHVNGVFIGLS</sequence>
<accession>A0A9P0QSB6</accession>
<gene>
    <name evidence="10" type="ORF">CLIB1423_12S01002</name>
</gene>
<evidence type="ECO:0000256" key="9">
    <source>
        <dbReference type="RuleBase" id="RU000461"/>
    </source>
</evidence>
<keyword evidence="3 8" id="KW-0349">Heme</keyword>
<dbReference type="Pfam" id="PF00067">
    <property type="entry name" value="p450"/>
    <property type="match status" value="1"/>
</dbReference>
<evidence type="ECO:0000256" key="4">
    <source>
        <dbReference type="ARBA" id="ARBA00022723"/>
    </source>
</evidence>
<comment type="caution">
    <text evidence="10">The sequence shown here is derived from an EMBL/GenBank/DDBJ whole genome shotgun (WGS) entry which is preliminary data.</text>
</comment>
<dbReference type="InterPro" id="IPR002402">
    <property type="entry name" value="Cyt_P450_E_grp-II"/>
</dbReference>
<dbReference type="PROSITE" id="PS00086">
    <property type="entry name" value="CYTOCHROME_P450"/>
    <property type="match status" value="1"/>
</dbReference>
<keyword evidence="7 9" id="KW-0503">Monooxygenase</keyword>
<keyword evidence="6 8" id="KW-0408">Iron</keyword>
<keyword evidence="5 9" id="KW-0560">Oxidoreductase</keyword>
<evidence type="ECO:0000256" key="7">
    <source>
        <dbReference type="ARBA" id="ARBA00023033"/>
    </source>
</evidence>
<dbReference type="AlphaFoldDB" id="A0A9P0QSB6"/>
<dbReference type="GO" id="GO:0016712">
    <property type="term" value="F:oxidoreductase activity, acting on paired donors, with incorporation or reduction of molecular oxygen, reduced flavin or flavoprotein as one donor, and incorporation of one atom of oxygen"/>
    <property type="evidence" value="ECO:0007669"/>
    <property type="project" value="InterPro"/>
</dbReference>
<comment type="similarity">
    <text evidence="2 9">Belongs to the cytochrome P450 family.</text>
</comment>
<dbReference type="InterPro" id="IPR036396">
    <property type="entry name" value="Cyt_P450_sf"/>
</dbReference>
<dbReference type="CDD" id="cd11063">
    <property type="entry name" value="CYP52"/>
    <property type="match status" value="1"/>
</dbReference>
<dbReference type="PRINTS" id="PR01239">
    <property type="entry name" value="EP450IICYP52"/>
</dbReference>
<organism evidence="10 11">
    <name type="scientific">[Candida] railenensis</name>
    <dbReference type="NCBI Taxonomy" id="45579"/>
    <lineage>
        <taxon>Eukaryota</taxon>
        <taxon>Fungi</taxon>
        <taxon>Dikarya</taxon>
        <taxon>Ascomycota</taxon>
        <taxon>Saccharomycotina</taxon>
        <taxon>Pichiomycetes</taxon>
        <taxon>Debaryomycetaceae</taxon>
        <taxon>Kurtzmaniella</taxon>
    </lineage>
</organism>
<dbReference type="GO" id="GO:0005506">
    <property type="term" value="F:iron ion binding"/>
    <property type="evidence" value="ECO:0007669"/>
    <property type="project" value="InterPro"/>
</dbReference>
<feature type="binding site" description="axial binding residue" evidence="8">
    <location>
        <position position="467"/>
    </location>
    <ligand>
        <name>heme</name>
        <dbReference type="ChEBI" id="CHEBI:30413"/>
    </ligand>
    <ligandPart>
        <name>Fe</name>
        <dbReference type="ChEBI" id="CHEBI:18248"/>
    </ligandPart>
</feature>
<comment type="cofactor">
    <cofactor evidence="1 8">
        <name>heme</name>
        <dbReference type="ChEBI" id="CHEBI:30413"/>
    </cofactor>
</comment>
<evidence type="ECO:0000256" key="2">
    <source>
        <dbReference type="ARBA" id="ARBA00010617"/>
    </source>
</evidence>
<evidence type="ECO:0000256" key="5">
    <source>
        <dbReference type="ARBA" id="ARBA00023002"/>
    </source>
</evidence>
<keyword evidence="4 8" id="KW-0479">Metal-binding</keyword>
<evidence type="ECO:0000256" key="3">
    <source>
        <dbReference type="ARBA" id="ARBA00022617"/>
    </source>
</evidence>
<evidence type="ECO:0000313" key="11">
    <source>
        <dbReference type="Proteomes" id="UP000837801"/>
    </source>
</evidence>
<dbReference type="InterPro" id="IPR047146">
    <property type="entry name" value="Cyt_P450_E_CYP52_fungi"/>
</dbReference>
<keyword evidence="11" id="KW-1185">Reference proteome</keyword>
<dbReference type="InterPro" id="IPR001128">
    <property type="entry name" value="Cyt_P450"/>
</dbReference>
<dbReference type="InterPro" id="IPR002974">
    <property type="entry name" value="Cyt_P450_E_CYP52_ascomycetes"/>
</dbReference>
<dbReference type="InterPro" id="IPR017972">
    <property type="entry name" value="Cyt_P450_CS"/>
</dbReference>
<dbReference type="PRINTS" id="PR00385">
    <property type="entry name" value="P450"/>
</dbReference>
<evidence type="ECO:0000256" key="6">
    <source>
        <dbReference type="ARBA" id="ARBA00023004"/>
    </source>
</evidence>
<dbReference type="PANTHER" id="PTHR24287">
    <property type="entry name" value="P450, PUTATIVE (EUROFUNG)-RELATED"/>
    <property type="match status" value="1"/>
</dbReference>
<evidence type="ECO:0000256" key="8">
    <source>
        <dbReference type="PIRSR" id="PIRSR602402-1"/>
    </source>
</evidence>
<dbReference type="GO" id="GO:0020037">
    <property type="term" value="F:heme binding"/>
    <property type="evidence" value="ECO:0007669"/>
    <property type="project" value="InterPro"/>
</dbReference>
<dbReference type="EMBL" id="CAKXYY010000012">
    <property type="protein sequence ID" value="CAH2353700.1"/>
    <property type="molecule type" value="Genomic_DNA"/>
</dbReference>
<dbReference type="OrthoDB" id="1470350at2759"/>
<dbReference type="Gene3D" id="1.10.630.10">
    <property type="entry name" value="Cytochrome P450"/>
    <property type="match status" value="1"/>
</dbReference>